<proteinExistence type="predicted"/>
<name>A0A6P8XY40_DROAB</name>
<organism evidence="1 2">
    <name type="scientific">Drosophila albomicans</name>
    <name type="common">Fruit fly</name>
    <dbReference type="NCBI Taxonomy" id="7291"/>
    <lineage>
        <taxon>Eukaryota</taxon>
        <taxon>Metazoa</taxon>
        <taxon>Ecdysozoa</taxon>
        <taxon>Arthropoda</taxon>
        <taxon>Hexapoda</taxon>
        <taxon>Insecta</taxon>
        <taxon>Pterygota</taxon>
        <taxon>Neoptera</taxon>
        <taxon>Endopterygota</taxon>
        <taxon>Diptera</taxon>
        <taxon>Brachycera</taxon>
        <taxon>Muscomorpha</taxon>
        <taxon>Ephydroidea</taxon>
        <taxon>Drosophilidae</taxon>
        <taxon>Drosophila</taxon>
    </lineage>
</organism>
<dbReference type="GO" id="GO:0019185">
    <property type="term" value="C:snRNA-activating protein complex"/>
    <property type="evidence" value="ECO:0007669"/>
    <property type="project" value="TreeGrafter"/>
</dbReference>
<dbReference type="AlphaFoldDB" id="A0A6P8XY40"/>
<dbReference type="PANTHER" id="PTHR15131:SF3">
    <property type="entry name" value="SNRNA-ACTIVATING PROTEIN COMPLEX SUBUNIT 1"/>
    <property type="match status" value="1"/>
</dbReference>
<dbReference type="CTD" id="41920"/>
<accession>A0A6P8XY40</accession>
<keyword evidence="1" id="KW-1185">Reference proteome</keyword>
<gene>
    <name evidence="2" type="primary">LOC117575884</name>
</gene>
<protein>
    <submittedName>
        <fullName evidence="2">snRNA-activating protein complex subunit 1</fullName>
    </submittedName>
</protein>
<dbReference type="GO" id="GO:0042795">
    <property type="term" value="P:snRNA transcription by RNA polymerase II"/>
    <property type="evidence" value="ECO:0007669"/>
    <property type="project" value="TreeGrafter"/>
</dbReference>
<dbReference type="RefSeq" id="XP_034116215.1">
    <property type="nucleotide sequence ID" value="XM_034260324.2"/>
</dbReference>
<reference evidence="2" key="1">
    <citation type="submission" date="2025-08" db="UniProtKB">
        <authorList>
            <consortium name="RefSeq"/>
        </authorList>
    </citation>
    <scope>IDENTIFICATION</scope>
    <source>
        <strain evidence="2">15112-1751.03</strain>
        <tissue evidence="2">Whole Adult</tissue>
    </source>
</reference>
<dbReference type="InterPro" id="IPR019188">
    <property type="entry name" value="SNAPC1"/>
</dbReference>
<dbReference type="Pfam" id="PF09808">
    <property type="entry name" value="SNAPC1"/>
    <property type="match status" value="1"/>
</dbReference>
<sequence>MEHIVYDDCWQLLQRFGRISGDANAQFTLFCQCWHEMQMQHIYSAQTNQIEVIETTLAALHVAKRVACGRQTNGEPFQATRAQRIGGLYLLYAIYHKQPTKHFVKIEVSPRTWDSLVGFIEQLRLTCFENPDTQQVDINVTCHEPKIKRGRLNRRNTK</sequence>
<evidence type="ECO:0000313" key="1">
    <source>
        <dbReference type="Proteomes" id="UP000515160"/>
    </source>
</evidence>
<dbReference type="PANTHER" id="PTHR15131">
    <property type="entry name" value="SMALL NUCLEAR RNA ACTIVATING COMPLEX, POLYPEPTIDE 1"/>
    <property type="match status" value="1"/>
</dbReference>
<dbReference type="GO" id="GO:0042796">
    <property type="term" value="P:snRNA transcription by RNA polymerase III"/>
    <property type="evidence" value="ECO:0007669"/>
    <property type="project" value="TreeGrafter"/>
</dbReference>
<dbReference type="Proteomes" id="UP000515160">
    <property type="component" value="Chromosome 2R"/>
</dbReference>
<dbReference type="GO" id="GO:0043565">
    <property type="term" value="F:sequence-specific DNA binding"/>
    <property type="evidence" value="ECO:0007669"/>
    <property type="project" value="TreeGrafter"/>
</dbReference>
<dbReference type="GeneID" id="117575884"/>
<dbReference type="OrthoDB" id="20127at2759"/>
<evidence type="ECO:0000313" key="2">
    <source>
        <dbReference type="RefSeq" id="XP_034116215.1"/>
    </source>
</evidence>